<dbReference type="AlphaFoldDB" id="A0A9N9JHX0"/>
<feature type="transmembrane region" description="Helical" evidence="1">
    <location>
        <begin position="46"/>
        <end position="66"/>
    </location>
</feature>
<dbReference type="EMBL" id="CAJVPV010051502">
    <property type="protein sequence ID" value="CAG8779438.1"/>
    <property type="molecule type" value="Genomic_DNA"/>
</dbReference>
<gene>
    <name evidence="2" type="ORF">AMORRO_LOCUS17201</name>
</gene>
<feature type="non-terminal residue" evidence="2">
    <location>
        <position position="198"/>
    </location>
</feature>
<evidence type="ECO:0000313" key="2">
    <source>
        <dbReference type="EMBL" id="CAG8779438.1"/>
    </source>
</evidence>
<comment type="caution">
    <text evidence="2">The sequence shown here is derived from an EMBL/GenBank/DDBJ whole genome shotgun (WGS) entry which is preliminary data.</text>
</comment>
<keyword evidence="1" id="KW-0812">Transmembrane</keyword>
<feature type="non-terminal residue" evidence="2">
    <location>
        <position position="1"/>
    </location>
</feature>
<feature type="transmembrane region" description="Helical" evidence="1">
    <location>
        <begin position="150"/>
        <end position="175"/>
    </location>
</feature>
<feature type="transmembrane region" description="Helical" evidence="1">
    <location>
        <begin position="78"/>
        <end position="100"/>
    </location>
</feature>
<evidence type="ECO:0000313" key="3">
    <source>
        <dbReference type="Proteomes" id="UP000789342"/>
    </source>
</evidence>
<organism evidence="2 3">
    <name type="scientific">Acaulospora morrowiae</name>
    <dbReference type="NCBI Taxonomy" id="94023"/>
    <lineage>
        <taxon>Eukaryota</taxon>
        <taxon>Fungi</taxon>
        <taxon>Fungi incertae sedis</taxon>
        <taxon>Mucoromycota</taxon>
        <taxon>Glomeromycotina</taxon>
        <taxon>Glomeromycetes</taxon>
        <taxon>Diversisporales</taxon>
        <taxon>Acaulosporaceae</taxon>
        <taxon>Acaulospora</taxon>
    </lineage>
</organism>
<protein>
    <submittedName>
        <fullName evidence="2">16734_t:CDS:1</fullName>
    </submittedName>
</protein>
<keyword evidence="1" id="KW-0472">Membrane</keyword>
<accession>A0A9N9JHX0</accession>
<evidence type="ECO:0000256" key="1">
    <source>
        <dbReference type="SAM" id="Phobius"/>
    </source>
</evidence>
<name>A0A9N9JHX0_9GLOM</name>
<sequence>YQISNMTGKYGVNAEGRTEERGYNLKSLEIVKNEITSLRKSARTQLLMVSAISFLSVVVGTVFLILEPSDISGTILNSMTGILYGGVFLISVQSLISDLISKSVDTKNFKNKSEISDNVILLSLENFQDKGCIRSVTKIIKERSKNFRTWRIWCSAWTIVLTIALMIPIFSYIFIGRFASDTVSSCISVEYILIGSGI</sequence>
<keyword evidence="1" id="KW-1133">Transmembrane helix</keyword>
<reference evidence="2" key="1">
    <citation type="submission" date="2021-06" db="EMBL/GenBank/DDBJ databases">
        <authorList>
            <person name="Kallberg Y."/>
            <person name="Tangrot J."/>
            <person name="Rosling A."/>
        </authorList>
    </citation>
    <scope>NUCLEOTIDE SEQUENCE</scope>
    <source>
        <strain evidence="2">CL551</strain>
    </source>
</reference>
<keyword evidence="3" id="KW-1185">Reference proteome</keyword>
<dbReference type="Proteomes" id="UP000789342">
    <property type="component" value="Unassembled WGS sequence"/>
</dbReference>
<proteinExistence type="predicted"/>